<dbReference type="InterPro" id="IPR056798">
    <property type="entry name" value="ADH_Fe_C"/>
</dbReference>
<comment type="catalytic activity">
    <reaction evidence="6">
        <text>a secondary alcohol + NAD(+) = a ketone + NADH + H(+)</text>
        <dbReference type="Rhea" id="RHEA:10740"/>
        <dbReference type="ChEBI" id="CHEBI:15378"/>
        <dbReference type="ChEBI" id="CHEBI:17087"/>
        <dbReference type="ChEBI" id="CHEBI:35681"/>
        <dbReference type="ChEBI" id="CHEBI:57540"/>
        <dbReference type="ChEBI" id="CHEBI:57945"/>
        <dbReference type="EC" id="1.1.1.1"/>
    </reaction>
</comment>
<evidence type="ECO:0000256" key="8">
    <source>
        <dbReference type="ARBA" id="ARBA00074848"/>
    </source>
</evidence>
<dbReference type="InterPro" id="IPR001670">
    <property type="entry name" value="ADH_Fe/GldA"/>
</dbReference>
<sequence length="379" mass="38894">MSAYEFFYGPRLIAGVDAADRLGELLPAGPSLFVTDAQLRALGLADAALAALSAAGVEPRIFDAVEADPSRETLMAAVAAGEGCASVVGFGGGSPMDVAKLAAYLLGTGEDLDTLWGVGNATGRRLPLALVPTTAGTGSEATPVSIITVGGAEKKGVSSAALVADWAVLDAALTTGLPRSVTAATGIDAMVHAIEAYTSKRLKNPMSDLMAREALRLLVGNIERACDFPSDLAARGAMLLGAHLAGVAFANAPVGGVHALAYPLGGHFHVPHGVSNALMLTHVLGHNLHAAMPLYAELGTLLDPEMGRMGMQAQAQGFVERMGAICRRSGVALRLSEVGVAAADLDLLASEAMKQERLLVNNPCPIAEADARRLYEAAL</sequence>
<dbReference type="GO" id="GO:0046872">
    <property type="term" value="F:metal ion binding"/>
    <property type="evidence" value="ECO:0007669"/>
    <property type="project" value="InterPro"/>
</dbReference>
<dbReference type="Pfam" id="PF25137">
    <property type="entry name" value="ADH_Fe_C"/>
    <property type="match status" value="1"/>
</dbReference>
<evidence type="ECO:0000256" key="7">
    <source>
        <dbReference type="ARBA" id="ARBA00049243"/>
    </source>
</evidence>
<dbReference type="Pfam" id="PF00465">
    <property type="entry name" value="Fe-ADH"/>
    <property type="match status" value="1"/>
</dbReference>
<comment type="similarity">
    <text evidence="2">Belongs to the iron-containing alcohol dehydrogenase family.</text>
</comment>
<protein>
    <recommendedName>
        <fullName evidence="8">Alcohol dehydrogenase 2</fullName>
    </recommendedName>
    <alternativeName>
        <fullName evidence="9">Alcohol dehydrogenase II</fullName>
    </alternativeName>
</protein>
<accession>A0A2P7QJM1</accession>
<keyword evidence="4" id="KW-0408">Iron</keyword>
<dbReference type="OrthoDB" id="9815791at2"/>
<evidence type="ECO:0000256" key="9">
    <source>
        <dbReference type="ARBA" id="ARBA00076680"/>
    </source>
</evidence>
<evidence type="ECO:0000259" key="11">
    <source>
        <dbReference type="Pfam" id="PF25137"/>
    </source>
</evidence>
<proteinExistence type="inferred from homology"/>
<keyword evidence="5" id="KW-0520">NAD</keyword>
<dbReference type="InterPro" id="IPR018211">
    <property type="entry name" value="ADH_Fe_CS"/>
</dbReference>
<dbReference type="PANTHER" id="PTHR11496">
    <property type="entry name" value="ALCOHOL DEHYDROGENASE"/>
    <property type="match status" value="1"/>
</dbReference>
<evidence type="ECO:0000256" key="3">
    <source>
        <dbReference type="ARBA" id="ARBA00023002"/>
    </source>
</evidence>
<keyword evidence="13" id="KW-1185">Reference proteome</keyword>
<dbReference type="InterPro" id="IPR039697">
    <property type="entry name" value="Alcohol_dehydrogenase_Fe"/>
</dbReference>
<keyword evidence="3" id="KW-0560">Oxidoreductase</keyword>
<dbReference type="PANTHER" id="PTHR11496:SF102">
    <property type="entry name" value="ALCOHOL DEHYDROGENASE 4"/>
    <property type="match status" value="1"/>
</dbReference>
<comment type="catalytic activity">
    <reaction evidence="7">
        <text>a primary alcohol + NAD(+) = an aldehyde + NADH + H(+)</text>
        <dbReference type="Rhea" id="RHEA:10736"/>
        <dbReference type="ChEBI" id="CHEBI:15378"/>
        <dbReference type="ChEBI" id="CHEBI:15734"/>
        <dbReference type="ChEBI" id="CHEBI:17478"/>
        <dbReference type="ChEBI" id="CHEBI:57540"/>
        <dbReference type="ChEBI" id="CHEBI:57945"/>
        <dbReference type="EC" id="1.1.1.1"/>
    </reaction>
</comment>
<name>A0A2P7QJM1_9SPHN</name>
<dbReference type="AlphaFoldDB" id="A0A2P7QJM1"/>
<dbReference type="Proteomes" id="UP000241167">
    <property type="component" value="Unassembled WGS sequence"/>
</dbReference>
<dbReference type="EMBL" id="PXYI01000007">
    <property type="protein sequence ID" value="PSJ38153.1"/>
    <property type="molecule type" value="Genomic_DNA"/>
</dbReference>
<evidence type="ECO:0000313" key="12">
    <source>
        <dbReference type="EMBL" id="PSJ38153.1"/>
    </source>
</evidence>
<dbReference type="SUPFAM" id="SSF56796">
    <property type="entry name" value="Dehydroquinate synthase-like"/>
    <property type="match status" value="1"/>
</dbReference>
<feature type="domain" description="Alcohol dehydrogenase iron-type/glycerol dehydrogenase GldA" evidence="10">
    <location>
        <begin position="11"/>
        <end position="170"/>
    </location>
</feature>
<evidence type="ECO:0000256" key="4">
    <source>
        <dbReference type="ARBA" id="ARBA00023004"/>
    </source>
</evidence>
<evidence type="ECO:0000256" key="1">
    <source>
        <dbReference type="ARBA" id="ARBA00001962"/>
    </source>
</evidence>
<dbReference type="CDD" id="cd08193">
    <property type="entry name" value="HVD"/>
    <property type="match status" value="1"/>
</dbReference>
<dbReference type="RefSeq" id="WP_106514966.1">
    <property type="nucleotide sequence ID" value="NZ_PXYI01000007.1"/>
</dbReference>
<organism evidence="12 13">
    <name type="scientific">Allosphingosinicella deserti</name>
    <dbReference type="NCBI Taxonomy" id="2116704"/>
    <lineage>
        <taxon>Bacteria</taxon>
        <taxon>Pseudomonadati</taxon>
        <taxon>Pseudomonadota</taxon>
        <taxon>Alphaproteobacteria</taxon>
        <taxon>Sphingomonadales</taxon>
        <taxon>Sphingomonadaceae</taxon>
        <taxon>Allosphingosinicella</taxon>
    </lineage>
</organism>
<dbReference type="PROSITE" id="PS00913">
    <property type="entry name" value="ADH_IRON_1"/>
    <property type="match status" value="1"/>
</dbReference>
<dbReference type="FunFam" id="3.40.50.1970:FF:000003">
    <property type="entry name" value="Alcohol dehydrogenase, iron-containing"/>
    <property type="match status" value="1"/>
</dbReference>
<evidence type="ECO:0000259" key="10">
    <source>
        <dbReference type="Pfam" id="PF00465"/>
    </source>
</evidence>
<comment type="cofactor">
    <cofactor evidence="1">
        <name>Fe cation</name>
        <dbReference type="ChEBI" id="CHEBI:24875"/>
    </cofactor>
</comment>
<comment type="caution">
    <text evidence="12">The sequence shown here is derived from an EMBL/GenBank/DDBJ whole genome shotgun (WGS) entry which is preliminary data.</text>
</comment>
<evidence type="ECO:0000313" key="13">
    <source>
        <dbReference type="Proteomes" id="UP000241167"/>
    </source>
</evidence>
<gene>
    <name evidence="12" type="ORF">C7I55_20605</name>
</gene>
<dbReference type="GO" id="GO:0004022">
    <property type="term" value="F:alcohol dehydrogenase (NAD+) activity"/>
    <property type="evidence" value="ECO:0007669"/>
    <property type="project" value="UniProtKB-EC"/>
</dbReference>
<feature type="domain" description="Fe-containing alcohol dehydrogenase-like C-terminal" evidence="11">
    <location>
        <begin position="182"/>
        <end position="379"/>
    </location>
</feature>
<reference evidence="12 13" key="1">
    <citation type="submission" date="2018-03" db="EMBL/GenBank/DDBJ databases">
        <title>The draft genome of Sphingosinicella sp. GL-C-18.</title>
        <authorList>
            <person name="Liu L."/>
            <person name="Li L."/>
            <person name="Liang L."/>
            <person name="Zhang X."/>
            <person name="Wang T."/>
        </authorList>
    </citation>
    <scope>NUCLEOTIDE SEQUENCE [LARGE SCALE GENOMIC DNA]</scope>
    <source>
        <strain evidence="12 13">GL-C-18</strain>
    </source>
</reference>
<dbReference type="Gene3D" id="3.40.50.1970">
    <property type="match status" value="1"/>
</dbReference>
<dbReference type="Gene3D" id="1.20.1090.10">
    <property type="entry name" value="Dehydroquinate synthase-like - alpha domain"/>
    <property type="match status" value="1"/>
</dbReference>
<dbReference type="FunFam" id="1.20.1090.10:FF:000001">
    <property type="entry name" value="Aldehyde-alcohol dehydrogenase"/>
    <property type="match status" value="1"/>
</dbReference>
<evidence type="ECO:0000256" key="6">
    <source>
        <dbReference type="ARBA" id="ARBA00049164"/>
    </source>
</evidence>
<evidence type="ECO:0000256" key="5">
    <source>
        <dbReference type="ARBA" id="ARBA00023027"/>
    </source>
</evidence>
<evidence type="ECO:0000256" key="2">
    <source>
        <dbReference type="ARBA" id="ARBA00007358"/>
    </source>
</evidence>